<dbReference type="Gene3D" id="2.30.30.40">
    <property type="entry name" value="SH3 Domains"/>
    <property type="match status" value="2"/>
</dbReference>
<protein>
    <recommendedName>
        <fullName evidence="5">Peptidase M23 domain-containing protein</fullName>
    </recommendedName>
</protein>
<organism evidence="3 4">
    <name type="scientific">Bdellovibrio bacteriovorus</name>
    <dbReference type="NCBI Taxonomy" id="959"/>
    <lineage>
        <taxon>Bacteria</taxon>
        <taxon>Pseudomonadati</taxon>
        <taxon>Bdellovibrionota</taxon>
        <taxon>Bdellovibrionia</taxon>
        <taxon>Bdellovibrionales</taxon>
        <taxon>Pseudobdellovibrionaceae</taxon>
        <taxon>Bdellovibrio</taxon>
    </lineage>
</organism>
<comment type="caution">
    <text evidence="3">The sequence shown here is derived from an EMBL/GenBank/DDBJ whole genome shotgun (WGS) entry which is preliminary data.</text>
</comment>
<dbReference type="AlphaFoldDB" id="A0A150WMI3"/>
<dbReference type="CDD" id="cd12797">
    <property type="entry name" value="M23_peptidase"/>
    <property type="match status" value="1"/>
</dbReference>
<dbReference type="InterPro" id="IPR011055">
    <property type="entry name" value="Dup_hybrid_motif"/>
</dbReference>
<dbReference type="GO" id="GO:0004222">
    <property type="term" value="F:metalloendopeptidase activity"/>
    <property type="evidence" value="ECO:0007669"/>
    <property type="project" value="TreeGrafter"/>
</dbReference>
<dbReference type="Proteomes" id="UP000075320">
    <property type="component" value="Unassembled WGS sequence"/>
</dbReference>
<accession>A0A150WMI3</accession>
<dbReference type="InterPro" id="IPR016047">
    <property type="entry name" value="M23ase_b-sheet_dom"/>
</dbReference>
<dbReference type="InterPro" id="IPR003646">
    <property type="entry name" value="SH3-like_bac-type"/>
</dbReference>
<feature type="domain" description="M23ase beta-sheet core" evidence="1">
    <location>
        <begin position="275"/>
        <end position="378"/>
    </location>
</feature>
<evidence type="ECO:0000313" key="4">
    <source>
        <dbReference type="Proteomes" id="UP000075320"/>
    </source>
</evidence>
<proteinExistence type="predicted"/>
<dbReference type="Pfam" id="PF01551">
    <property type="entry name" value="Peptidase_M23"/>
    <property type="match status" value="1"/>
</dbReference>
<gene>
    <name evidence="3" type="ORF">AZI86_00640</name>
</gene>
<dbReference type="Pfam" id="PF08239">
    <property type="entry name" value="SH3_3"/>
    <property type="match status" value="1"/>
</dbReference>
<feature type="domain" description="SH3b" evidence="2">
    <location>
        <begin position="136"/>
        <end position="185"/>
    </location>
</feature>
<evidence type="ECO:0000259" key="1">
    <source>
        <dbReference type="Pfam" id="PF01551"/>
    </source>
</evidence>
<dbReference type="Gene3D" id="2.70.70.10">
    <property type="entry name" value="Glucose Permease (Domain IIA)"/>
    <property type="match status" value="1"/>
</dbReference>
<reference evidence="3 4" key="1">
    <citation type="submission" date="2016-03" db="EMBL/GenBank/DDBJ databases">
        <authorList>
            <person name="Ploux O."/>
        </authorList>
    </citation>
    <scope>NUCLEOTIDE SEQUENCE [LARGE SCALE GENOMIC DNA]</scope>
    <source>
        <strain evidence="3 4">R0</strain>
    </source>
</reference>
<dbReference type="InterPro" id="IPR050570">
    <property type="entry name" value="Cell_wall_metabolism_enzyme"/>
</dbReference>
<name>A0A150WMI3_BDEBC</name>
<dbReference type="PANTHER" id="PTHR21666">
    <property type="entry name" value="PEPTIDASE-RELATED"/>
    <property type="match status" value="1"/>
</dbReference>
<evidence type="ECO:0000259" key="2">
    <source>
        <dbReference type="Pfam" id="PF08239"/>
    </source>
</evidence>
<evidence type="ECO:0008006" key="5">
    <source>
        <dbReference type="Google" id="ProtNLM"/>
    </source>
</evidence>
<sequence length="384" mass="41689">MIPQAQAAIEAGDPFLIDAPRGINVRKKPNAKRIGAIPNGHTVFATGPARLHSTGRAGKQYWLPIRYQNESNEWRNGWIYMRYATSSDTTENRATVVKSAETDGVEQALQQRPTFIMERMYPEIESMRLTVNVNTRARLRASPSFQGRILDGIPNDAEVQVIGQPSGQWVPVRVTATGQKGWMHVTGLENEGSLNPLELADRNPVSANDAKKEIDEYAQQVKTEGRAEEVCTTCQNQGQLQKLPVGKTGYSFPVNAAIRSRFGGRKDPFTGRTSNHGGVDFAVRSGTSVGAIRSGTVVQVKNSCRTGDKRCGGGWGNHVIVDHGNGVRSVYAHLSSANVRVGSHVGLGTTIGKSGSTGRSTGPHLHLEMHVNGTKVNPLKYISK</sequence>
<keyword evidence="4" id="KW-1185">Reference proteome</keyword>
<dbReference type="PANTHER" id="PTHR21666:SF287">
    <property type="entry name" value="CYTOPLASMIC MEMBRANE PROTEIN"/>
    <property type="match status" value="1"/>
</dbReference>
<dbReference type="EMBL" id="LUKE01000001">
    <property type="protein sequence ID" value="KYG65620.1"/>
    <property type="molecule type" value="Genomic_DNA"/>
</dbReference>
<dbReference type="SUPFAM" id="SSF51261">
    <property type="entry name" value="Duplicated hybrid motif"/>
    <property type="match status" value="1"/>
</dbReference>
<evidence type="ECO:0000313" key="3">
    <source>
        <dbReference type="EMBL" id="KYG65620.1"/>
    </source>
</evidence>